<organism evidence="1 2">
    <name type="scientific">Hymenobacter defluvii</name>
    <dbReference type="NCBI Taxonomy" id="2054411"/>
    <lineage>
        <taxon>Bacteria</taxon>
        <taxon>Pseudomonadati</taxon>
        <taxon>Bacteroidota</taxon>
        <taxon>Cytophagia</taxon>
        <taxon>Cytophagales</taxon>
        <taxon>Hymenobacteraceae</taxon>
        <taxon>Hymenobacter</taxon>
    </lineage>
</organism>
<dbReference type="EMBL" id="JAGETX010000019">
    <property type="protein sequence ID" value="MBO3272895.1"/>
    <property type="molecule type" value="Genomic_DNA"/>
</dbReference>
<evidence type="ECO:0000313" key="1">
    <source>
        <dbReference type="EMBL" id="MBO3272895.1"/>
    </source>
</evidence>
<evidence type="ECO:0000313" key="2">
    <source>
        <dbReference type="Proteomes" id="UP000670527"/>
    </source>
</evidence>
<proteinExistence type="predicted"/>
<dbReference type="RefSeq" id="WP_208309074.1">
    <property type="nucleotide sequence ID" value="NZ_JAGETX010000019.1"/>
</dbReference>
<name>A0ABS3TJL8_9BACT</name>
<keyword evidence="2" id="KW-1185">Reference proteome</keyword>
<reference evidence="1 2" key="1">
    <citation type="submission" date="2021-03" db="EMBL/GenBank/DDBJ databases">
        <authorList>
            <person name="Kim M.K."/>
        </authorList>
    </citation>
    <scope>NUCLEOTIDE SEQUENCE [LARGE SCALE GENOMIC DNA]</scope>
    <source>
        <strain evidence="1 2">BT507</strain>
    </source>
</reference>
<accession>A0ABS3TJL8</accession>
<protein>
    <submittedName>
        <fullName evidence="1">Uncharacterized protein</fullName>
    </submittedName>
</protein>
<gene>
    <name evidence="1" type="ORF">J4D97_19750</name>
</gene>
<dbReference type="Proteomes" id="UP000670527">
    <property type="component" value="Unassembled WGS sequence"/>
</dbReference>
<sequence>MMIKQQIACAMAMHIWLDGQSLLATLATVQNCMLDLNVEILFLDTRYTFPMQTQTKVKCYLSLL</sequence>
<comment type="caution">
    <text evidence="1">The sequence shown here is derived from an EMBL/GenBank/DDBJ whole genome shotgun (WGS) entry which is preliminary data.</text>
</comment>